<dbReference type="Proteomes" id="UP000011863">
    <property type="component" value="Chromosome"/>
</dbReference>
<evidence type="ECO:0000313" key="3">
    <source>
        <dbReference type="EMBL" id="BAN03793.1"/>
    </source>
</evidence>
<organism evidence="3 4">
    <name type="scientific">Ilumatobacter coccineus (strain NBRC 103263 / KCTC 29153 / YM16-304)</name>
    <dbReference type="NCBI Taxonomy" id="1313172"/>
    <lineage>
        <taxon>Bacteria</taxon>
        <taxon>Bacillati</taxon>
        <taxon>Actinomycetota</taxon>
        <taxon>Acidimicrobiia</taxon>
        <taxon>Acidimicrobiales</taxon>
        <taxon>Ilumatobacteraceae</taxon>
        <taxon>Ilumatobacter</taxon>
    </lineage>
</organism>
<gene>
    <name evidence="3" type="ORF">YM304_34790</name>
</gene>
<protein>
    <submittedName>
        <fullName evidence="3">Uncharacterized protein</fullName>
    </submittedName>
</protein>
<keyword evidence="4" id="KW-1185">Reference proteome</keyword>
<name>A0A6C7EBU9_ILUCY</name>
<evidence type="ECO:0000256" key="1">
    <source>
        <dbReference type="SAM" id="MobiDB-lite"/>
    </source>
</evidence>
<keyword evidence="2" id="KW-0472">Membrane</keyword>
<reference evidence="3 4" key="1">
    <citation type="journal article" date="2013" name="Int. J. Syst. Evol. Microbiol.">
        <title>Ilumatobacter nonamiense sp. nov. and Ilumatobacter coccineum sp. nov., isolated from seashore sand.</title>
        <authorList>
            <person name="Matsumoto A."/>
            <person name="Kasai H."/>
            <person name="Matsuo Y."/>
            <person name="Shizuri Y."/>
            <person name="Ichikawa N."/>
            <person name="Fujita N."/>
            <person name="Omura S."/>
            <person name="Takahashi Y."/>
        </authorList>
    </citation>
    <scope>NUCLEOTIDE SEQUENCE [LARGE SCALE GENOMIC DNA]</scope>
    <source>
        <strain evidence="4">NBRC 103263 / KCTC 29153 / YM16-304</strain>
    </source>
</reference>
<dbReference type="RefSeq" id="WP_015443040.1">
    <property type="nucleotide sequence ID" value="NC_020520.1"/>
</dbReference>
<feature type="region of interest" description="Disordered" evidence="1">
    <location>
        <begin position="1"/>
        <end position="28"/>
    </location>
</feature>
<feature type="compositionally biased region" description="Low complexity" evidence="1">
    <location>
        <begin position="1"/>
        <end position="13"/>
    </location>
</feature>
<accession>A0A6C7EBU9</accession>
<dbReference type="EMBL" id="AP012057">
    <property type="protein sequence ID" value="BAN03793.1"/>
    <property type="molecule type" value="Genomic_DNA"/>
</dbReference>
<evidence type="ECO:0000313" key="4">
    <source>
        <dbReference type="Proteomes" id="UP000011863"/>
    </source>
</evidence>
<dbReference type="OrthoDB" id="5259235at2"/>
<proteinExistence type="predicted"/>
<sequence>MTTTPDITTFSTTADNAADHARTRRSAGATRSRWAAIGAAVAVTVGAVGMGGLSSVSAEKSDGDRPVFVPINPCRLIDTRSGPENVGPRSTPMGDDETLTIQAHGANGECTGASEIPADALALSMNVTALKATGPTFLTFWGDGANPGTANLNPTSGQPPVPNAVTTPLSMTGSFNMYNEKNNVDVVIDVSGYFVHHSHEEYAEVGHTHDDYVEKETELIVGHTDFHEVLVTRPVTTRVAGSGFLTSATAPEQCMIAELPVTDGMTIDRVGVRGFAAAGVAVDLKVIRTRHAQGTGLSASDLQSELGSGTMNTSGAGNIVQGEATLTAPIVVDRGTDTYYVTTCSGDAYSVTGAGLEVSHD</sequence>
<evidence type="ECO:0000256" key="2">
    <source>
        <dbReference type="SAM" id="Phobius"/>
    </source>
</evidence>
<dbReference type="KEGG" id="aym:YM304_34790"/>
<dbReference type="AlphaFoldDB" id="A0A6C7EBU9"/>
<keyword evidence="2" id="KW-0812">Transmembrane</keyword>
<keyword evidence="2" id="KW-1133">Transmembrane helix</keyword>
<feature type="transmembrane region" description="Helical" evidence="2">
    <location>
        <begin position="34"/>
        <end position="53"/>
    </location>
</feature>